<gene>
    <name evidence="7" type="ORF">G3M99_14045</name>
</gene>
<keyword evidence="2" id="KW-0949">S-adenosyl-L-methionine</keyword>
<keyword evidence="8" id="KW-1185">Reference proteome</keyword>
<evidence type="ECO:0000256" key="4">
    <source>
        <dbReference type="ARBA" id="ARBA00023004"/>
    </source>
</evidence>
<dbReference type="Gene3D" id="3.80.30.20">
    <property type="entry name" value="tm_1862 like domain"/>
    <property type="match status" value="1"/>
</dbReference>
<protein>
    <submittedName>
        <fullName evidence="7">B12-binding domain-containing radical SAM protein</fullName>
    </submittedName>
</protein>
<dbReference type="PANTHER" id="PTHR43409">
    <property type="entry name" value="ANAEROBIC MAGNESIUM-PROTOPORPHYRIN IX MONOMETHYL ESTER CYCLASE-RELATED"/>
    <property type="match status" value="1"/>
</dbReference>
<evidence type="ECO:0000313" key="8">
    <source>
        <dbReference type="Proteomes" id="UP000481872"/>
    </source>
</evidence>
<dbReference type="InterPro" id="IPR058240">
    <property type="entry name" value="rSAM_sf"/>
</dbReference>
<dbReference type="EMBL" id="JAAGPU010000029">
    <property type="protein sequence ID" value="NEU05954.1"/>
    <property type="molecule type" value="Genomic_DNA"/>
</dbReference>
<reference evidence="7 8" key="1">
    <citation type="submission" date="2020-02" db="EMBL/GenBank/DDBJ databases">
        <title>Genome assembly of a novel Clostridium senegalense strain.</title>
        <authorList>
            <person name="Gupta T.B."/>
            <person name="Jauregui R."/>
            <person name="Maclean P."/>
            <person name="Nawarathana A."/>
            <person name="Brightwell G."/>
        </authorList>
    </citation>
    <scope>NUCLEOTIDE SEQUENCE [LARGE SCALE GENOMIC DNA]</scope>
    <source>
        <strain evidence="7 8">AGRFS4</strain>
    </source>
</reference>
<keyword evidence="4" id="KW-0408">Iron</keyword>
<proteinExistence type="predicted"/>
<evidence type="ECO:0000256" key="3">
    <source>
        <dbReference type="ARBA" id="ARBA00022723"/>
    </source>
</evidence>
<dbReference type="InterPro" id="IPR006638">
    <property type="entry name" value="Elp3/MiaA/NifB-like_rSAM"/>
</dbReference>
<dbReference type="GO" id="GO:0046872">
    <property type="term" value="F:metal ion binding"/>
    <property type="evidence" value="ECO:0007669"/>
    <property type="project" value="UniProtKB-KW"/>
</dbReference>
<dbReference type="SFLD" id="SFLDG01082">
    <property type="entry name" value="B12-binding_domain_containing"/>
    <property type="match status" value="1"/>
</dbReference>
<dbReference type="InterPro" id="IPR051198">
    <property type="entry name" value="BchE-like"/>
</dbReference>
<dbReference type="GO" id="GO:0051536">
    <property type="term" value="F:iron-sulfur cluster binding"/>
    <property type="evidence" value="ECO:0007669"/>
    <property type="project" value="UniProtKB-KW"/>
</dbReference>
<dbReference type="SFLD" id="SFLDS00029">
    <property type="entry name" value="Radical_SAM"/>
    <property type="match status" value="1"/>
</dbReference>
<dbReference type="InterPro" id="IPR023404">
    <property type="entry name" value="rSAM_horseshoe"/>
</dbReference>
<evidence type="ECO:0000259" key="6">
    <source>
        <dbReference type="PROSITE" id="PS51918"/>
    </source>
</evidence>
<dbReference type="PANTHER" id="PTHR43409:SF4">
    <property type="entry name" value="RADICAL SAM SUPERFAMILY PROTEIN"/>
    <property type="match status" value="1"/>
</dbReference>
<dbReference type="AlphaFoldDB" id="A0A6M0H6M3"/>
<evidence type="ECO:0000256" key="2">
    <source>
        <dbReference type="ARBA" id="ARBA00022691"/>
    </source>
</evidence>
<keyword evidence="3" id="KW-0479">Metal-binding</keyword>
<dbReference type="GO" id="GO:0003824">
    <property type="term" value="F:catalytic activity"/>
    <property type="evidence" value="ECO:0007669"/>
    <property type="project" value="InterPro"/>
</dbReference>
<comment type="cofactor">
    <cofactor evidence="1">
        <name>[4Fe-4S] cluster</name>
        <dbReference type="ChEBI" id="CHEBI:49883"/>
    </cofactor>
</comment>
<name>A0A6M0H6M3_9CLOT</name>
<dbReference type="SUPFAM" id="SSF102114">
    <property type="entry name" value="Radical SAM enzymes"/>
    <property type="match status" value="1"/>
</dbReference>
<accession>A0A6M0H6M3</accession>
<keyword evidence="5" id="KW-0411">Iron-sulfur</keyword>
<feature type="domain" description="Radical SAM core" evidence="6">
    <location>
        <begin position="8"/>
        <end position="238"/>
    </location>
</feature>
<organism evidence="7 8">
    <name type="scientific">Clostridium senegalense</name>
    <dbReference type="NCBI Taxonomy" id="1465809"/>
    <lineage>
        <taxon>Bacteria</taxon>
        <taxon>Bacillati</taxon>
        <taxon>Bacillota</taxon>
        <taxon>Clostridia</taxon>
        <taxon>Eubacteriales</taxon>
        <taxon>Clostridiaceae</taxon>
        <taxon>Clostridium</taxon>
    </lineage>
</organism>
<dbReference type="RefSeq" id="WP_199870581.1">
    <property type="nucleotide sequence ID" value="NZ_JAAGPU010000029.1"/>
</dbReference>
<dbReference type="SMART" id="SM00729">
    <property type="entry name" value="Elp3"/>
    <property type="match status" value="1"/>
</dbReference>
<sequence length="288" mass="32617">MYNMPLYRPPSEAYSLIIQVTLGCSHNKCNFCSMYKSKKFTIKPLKEIKKEIDIFRSIYGNAEKIFLADGDALIIPIDTLKEILKYIKEVFPECKRITLYGSPKSILYKTIDELKELKRLGLSMIYMGIESGDDLVLNYINKGVASSELLNAGLKVKESGILLSVTVIAGIGGKDRTIEHSINTGKLISNISPDFLGVLSLMIEENTELYKDISSGKFSVLSDIEVLKEIKNILQNINTKGKIVFRCNHASNYLLLRGDLPKDREQLIREIDNALENRDIRDEVERML</sequence>
<dbReference type="SFLD" id="SFLDG01095">
    <property type="entry name" value="Uncharacterised_Radical_SAM_Su"/>
    <property type="match status" value="1"/>
</dbReference>
<evidence type="ECO:0000313" key="7">
    <source>
        <dbReference type="EMBL" id="NEU05954.1"/>
    </source>
</evidence>
<dbReference type="Pfam" id="PF04055">
    <property type="entry name" value="Radical_SAM"/>
    <property type="match status" value="1"/>
</dbReference>
<evidence type="ECO:0000256" key="5">
    <source>
        <dbReference type="ARBA" id="ARBA00023014"/>
    </source>
</evidence>
<dbReference type="PROSITE" id="PS51918">
    <property type="entry name" value="RADICAL_SAM"/>
    <property type="match status" value="1"/>
</dbReference>
<evidence type="ECO:0000256" key="1">
    <source>
        <dbReference type="ARBA" id="ARBA00001966"/>
    </source>
</evidence>
<dbReference type="CDD" id="cd01335">
    <property type="entry name" value="Radical_SAM"/>
    <property type="match status" value="1"/>
</dbReference>
<dbReference type="Proteomes" id="UP000481872">
    <property type="component" value="Unassembled WGS sequence"/>
</dbReference>
<dbReference type="InterPro" id="IPR007197">
    <property type="entry name" value="rSAM"/>
</dbReference>
<comment type="caution">
    <text evidence="7">The sequence shown here is derived from an EMBL/GenBank/DDBJ whole genome shotgun (WGS) entry which is preliminary data.</text>
</comment>